<keyword evidence="8 10" id="KW-0975">Bacterial flagellum</keyword>
<keyword evidence="11" id="KW-0966">Cell projection</keyword>
<feature type="transmembrane region" description="Helical" evidence="10">
    <location>
        <begin position="45"/>
        <end position="66"/>
    </location>
</feature>
<dbReference type="RefSeq" id="WP_271282273.1">
    <property type="nucleotide sequence ID" value="NZ_JAMGZK010000046.1"/>
</dbReference>
<gene>
    <name evidence="11" type="primary">fliR</name>
    <name evidence="11" type="ORF">M8014_09715</name>
</gene>
<dbReference type="InterPro" id="IPR002010">
    <property type="entry name" value="T3SS_IM_R"/>
</dbReference>
<evidence type="ECO:0000313" key="12">
    <source>
        <dbReference type="Proteomes" id="UP001063816"/>
    </source>
</evidence>
<feature type="transmembrane region" description="Helical" evidence="10">
    <location>
        <begin position="12"/>
        <end position="33"/>
    </location>
</feature>
<evidence type="ECO:0000256" key="5">
    <source>
        <dbReference type="ARBA" id="ARBA00022692"/>
    </source>
</evidence>
<evidence type="ECO:0000313" key="11">
    <source>
        <dbReference type="EMBL" id="MCU6664614.1"/>
    </source>
</evidence>
<keyword evidence="7 10" id="KW-0472">Membrane</keyword>
<dbReference type="GO" id="GO:0044780">
    <property type="term" value="P:bacterial-type flagellum assembly"/>
    <property type="evidence" value="ECO:0007669"/>
    <property type="project" value="UniProtKB-UniRule"/>
</dbReference>
<evidence type="ECO:0000256" key="6">
    <source>
        <dbReference type="ARBA" id="ARBA00022989"/>
    </source>
</evidence>
<dbReference type="GO" id="GO:0009425">
    <property type="term" value="C:bacterial-type flagellum basal body"/>
    <property type="evidence" value="ECO:0007669"/>
    <property type="project" value="UniProtKB-SubCell"/>
</dbReference>
<evidence type="ECO:0000256" key="1">
    <source>
        <dbReference type="ARBA" id="ARBA00002578"/>
    </source>
</evidence>
<dbReference type="InterPro" id="IPR006303">
    <property type="entry name" value="FliR"/>
</dbReference>
<comment type="caution">
    <text evidence="11">The sequence shown here is derived from an EMBL/GenBank/DDBJ whole genome shotgun (WGS) entry which is preliminary data.</text>
</comment>
<evidence type="ECO:0000256" key="3">
    <source>
        <dbReference type="ARBA" id="ARBA00021717"/>
    </source>
</evidence>
<name>A0A9J6Q4U5_9ENTR</name>
<accession>A0A9J6Q4U5</accession>
<dbReference type="PRINTS" id="PR00953">
    <property type="entry name" value="TYPE3IMRPROT"/>
</dbReference>
<evidence type="ECO:0000256" key="7">
    <source>
        <dbReference type="ARBA" id="ARBA00023136"/>
    </source>
</evidence>
<evidence type="ECO:0000256" key="2">
    <source>
        <dbReference type="ARBA" id="ARBA00009772"/>
    </source>
</evidence>
<dbReference type="PANTHER" id="PTHR30065">
    <property type="entry name" value="FLAGELLAR BIOSYNTHETIC PROTEIN FLIR"/>
    <property type="match status" value="1"/>
</dbReference>
<keyword evidence="5 10" id="KW-0812">Transmembrane</keyword>
<feature type="transmembrane region" description="Helical" evidence="10">
    <location>
        <begin position="120"/>
        <end position="140"/>
    </location>
</feature>
<keyword evidence="6 10" id="KW-1133">Transmembrane helix</keyword>
<dbReference type="Proteomes" id="UP001063816">
    <property type="component" value="Unassembled WGS sequence"/>
</dbReference>
<proteinExistence type="inferred from homology"/>
<dbReference type="AlphaFoldDB" id="A0A9J6Q4U5"/>
<dbReference type="GO" id="GO:0005886">
    <property type="term" value="C:plasma membrane"/>
    <property type="evidence" value="ECO:0007669"/>
    <property type="project" value="UniProtKB-SubCell"/>
</dbReference>
<keyword evidence="4 10" id="KW-1003">Cell membrane</keyword>
<feature type="transmembrane region" description="Helical" evidence="10">
    <location>
        <begin position="78"/>
        <end position="99"/>
    </location>
</feature>
<reference evidence="11" key="1">
    <citation type="submission" date="2022-05" db="EMBL/GenBank/DDBJ databases">
        <title>Description of a novel species of Leclercia; Leclercia tamurae and the Proposal for a Novel Genus Silvania gen. nov. Containing Two Novel Species Silvania hatchlandensis sp. nov. and Silvania confinis sp. nov. Isolated from the Rhizosphere of Oak.</title>
        <authorList>
            <person name="Maddock D.W."/>
            <person name="Brady C.L."/>
            <person name="Denman S."/>
            <person name="Arnold D."/>
        </authorList>
    </citation>
    <scope>NUCLEOTIDE SEQUENCE</scope>
    <source>
        <strain evidence="11">H19S6</strain>
    </source>
</reference>
<dbReference type="NCBIfam" id="TIGR01400">
    <property type="entry name" value="fliR"/>
    <property type="match status" value="1"/>
</dbReference>
<keyword evidence="12" id="KW-1185">Reference proteome</keyword>
<keyword evidence="11" id="KW-0282">Flagellum</keyword>
<dbReference type="EMBL" id="JAMGZK010000046">
    <property type="protein sequence ID" value="MCU6664614.1"/>
    <property type="molecule type" value="Genomic_DNA"/>
</dbReference>
<feature type="transmembrane region" description="Helical" evidence="10">
    <location>
        <begin position="175"/>
        <end position="201"/>
    </location>
</feature>
<organism evidence="11 12">
    <name type="scientific">Silvania hatchlandensis</name>
    <dbReference type="NCBI Taxonomy" id="2926469"/>
    <lineage>
        <taxon>Bacteria</taxon>
        <taxon>Pseudomonadati</taxon>
        <taxon>Pseudomonadota</taxon>
        <taxon>Gammaproteobacteria</taxon>
        <taxon>Enterobacterales</taxon>
        <taxon>Enterobacteriaceae</taxon>
        <taxon>Silvania</taxon>
    </lineage>
</organism>
<evidence type="ECO:0000256" key="8">
    <source>
        <dbReference type="ARBA" id="ARBA00023143"/>
    </source>
</evidence>
<evidence type="ECO:0000256" key="10">
    <source>
        <dbReference type="RuleBase" id="RU362071"/>
    </source>
</evidence>
<comment type="subcellular location">
    <subcellularLocation>
        <location evidence="10">Cell membrane</location>
        <topology evidence="10">Multi-pass membrane protein</topology>
    </subcellularLocation>
    <subcellularLocation>
        <location evidence="10">Bacterial flagellum basal body</location>
    </subcellularLocation>
</comment>
<dbReference type="Pfam" id="PF01311">
    <property type="entry name" value="Bac_export_1"/>
    <property type="match status" value="1"/>
</dbReference>
<comment type="similarity">
    <text evidence="2 10">Belongs to the FliR/MopE/SpaR family.</text>
</comment>
<feature type="transmembrane region" description="Helical" evidence="10">
    <location>
        <begin position="213"/>
        <end position="237"/>
    </location>
</feature>
<dbReference type="GO" id="GO:0006605">
    <property type="term" value="P:protein targeting"/>
    <property type="evidence" value="ECO:0007669"/>
    <property type="project" value="UniProtKB-UniRule"/>
</dbReference>
<dbReference type="PANTHER" id="PTHR30065:SF8">
    <property type="entry name" value="FLAGELLAR BIOSYNTHETIC PROTEIN FLIR"/>
    <property type="match status" value="1"/>
</dbReference>
<sequence>MLHFTSDQWMQWLSLYFWPLLRVLALISTAPIFSERTVPKRIKIALGIVITIIIAPTLPTVNVPIFSPAALWLGLQQILIGVALGFTMQFAFAAIRTAGELIGLQMGLSFATFFDPASHLNMPVLARIIDMLALLLFLAFDGHLWLLSMLVDTFHTLPIGGDPVNSNAFMSLTRAAGLIFLNGLMLALPVITLLLTINLALGLLNRMAPQLSVFVIGFPITLTVGLLLISLLMPLIAPFCERLFSELFNLLADIIHELPAK</sequence>
<keyword evidence="11" id="KW-0969">Cilium</keyword>
<protein>
    <recommendedName>
        <fullName evidence="3 9">Flagellar biosynthetic protein FliR</fullName>
    </recommendedName>
</protein>
<evidence type="ECO:0000256" key="4">
    <source>
        <dbReference type="ARBA" id="ARBA00022475"/>
    </source>
</evidence>
<evidence type="ECO:0000256" key="9">
    <source>
        <dbReference type="NCBIfam" id="TIGR01400"/>
    </source>
</evidence>
<comment type="function">
    <text evidence="1 10">Role in flagellar biosynthesis.</text>
</comment>